<evidence type="ECO:0000256" key="9">
    <source>
        <dbReference type="ARBA" id="ARBA00023136"/>
    </source>
</evidence>
<dbReference type="Gene3D" id="3.30.420.380">
    <property type="match status" value="1"/>
</dbReference>
<keyword evidence="9" id="KW-0472">Membrane</keyword>
<dbReference type="InterPro" id="IPR007812">
    <property type="entry name" value="T2SS_protein-GspL"/>
</dbReference>
<evidence type="ECO:0000313" key="13">
    <source>
        <dbReference type="Proteomes" id="UP000318431"/>
    </source>
</evidence>
<dbReference type="GO" id="GO:0005886">
    <property type="term" value="C:plasma membrane"/>
    <property type="evidence" value="ECO:0007669"/>
    <property type="project" value="UniProtKB-SubCell"/>
</dbReference>
<evidence type="ECO:0000256" key="7">
    <source>
        <dbReference type="ARBA" id="ARBA00022927"/>
    </source>
</evidence>
<feature type="domain" description="GspL periplasmic" evidence="11">
    <location>
        <begin position="259"/>
        <end position="398"/>
    </location>
</feature>
<dbReference type="InterPro" id="IPR043129">
    <property type="entry name" value="ATPase_NBD"/>
</dbReference>
<sequence>MTTLYISYPARVAASDTGVTCAYAQVGDGGNVLQQGAGALGKLTDLVAASRRVVLLLAAPDVSLLRVTVPPLAGSRLKAALPNLVEDQLLGDPDDCVFALAPAQAGSAERTVAVVQRAWLEVLVKALVAQGARAVSAVPAQLCLPLAPGGVSAALAHGEGDLELTLRTAQYEGVGLMLPQDAEGALHTLRALAADAPVTLYVPPAERAQYDALLANLAAPLPGMVLEDEHWAHRIAASRAVQLDLAANLRAASGANAQAWKRWRWPLRLAVLAVLVNIAGLNWEWLRLHREEVAVRQSMLQIFRAAYPNEKVVLEPAAQMRANIARARAAGGQAGPDEFTALAAAFAEALQALPRRDIVAGLEYRERTLTVRLKPNVVDAAALAQVQAQLAPRHLALTETGAGTWQLKAGGKS</sequence>
<evidence type="ECO:0000259" key="11">
    <source>
        <dbReference type="Pfam" id="PF12693"/>
    </source>
</evidence>
<organism evidence="12 13">
    <name type="scientific">Pseudoduganella lurida</name>
    <dbReference type="NCBI Taxonomy" id="1036180"/>
    <lineage>
        <taxon>Bacteria</taxon>
        <taxon>Pseudomonadati</taxon>
        <taxon>Pseudomonadota</taxon>
        <taxon>Betaproteobacteria</taxon>
        <taxon>Burkholderiales</taxon>
        <taxon>Oxalobacteraceae</taxon>
        <taxon>Telluria group</taxon>
        <taxon>Pseudoduganella</taxon>
    </lineage>
</organism>
<dbReference type="GO" id="GO:0015627">
    <property type="term" value="C:type II protein secretion system complex"/>
    <property type="evidence" value="ECO:0007669"/>
    <property type="project" value="InterPro"/>
</dbReference>
<dbReference type="SUPFAM" id="SSF53067">
    <property type="entry name" value="Actin-like ATPase domain"/>
    <property type="match status" value="1"/>
</dbReference>
<keyword evidence="3" id="KW-0813">Transport</keyword>
<keyword evidence="8" id="KW-1133">Transmembrane helix</keyword>
<evidence type="ECO:0000256" key="2">
    <source>
        <dbReference type="ARBA" id="ARBA00005318"/>
    </source>
</evidence>
<dbReference type="GO" id="GO:0015628">
    <property type="term" value="P:protein secretion by the type II secretion system"/>
    <property type="evidence" value="ECO:0007669"/>
    <property type="project" value="InterPro"/>
</dbReference>
<dbReference type="NCBIfam" id="TIGR01709">
    <property type="entry name" value="typeII_sec_gspL"/>
    <property type="match status" value="1"/>
</dbReference>
<comment type="caution">
    <text evidence="12">The sequence shown here is derived from an EMBL/GenBank/DDBJ whole genome shotgun (WGS) entry which is preliminary data.</text>
</comment>
<evidence type="ECO:0000313" key="12">
    <source>
        <dbReference type="EMBL" id="TWI63094.1"/>
    </source>
</evidence>
<dbReference type="Pfam" id="PF12693">
    <property type="entry name" value="GspL_C"/>
    <property type="match status" value="1"/>
</dbReference>
<comment type="similarity">
    <text evidence="2">Belongs to the GSP L family.</text>
</comment>
<keyword evidence="13" id="KW-1185">Reference proteome</keyword>
<dbReference type="EMBL" id="VLLB01000007">
    <property type="protein sequence ID" value="TWI63094.1"/>
    <property type="molecule type" value="Genomic_DNA"/>
</dbReference>
<evidence type="ECO:0000256" key="1">
    <source>
        <dbReference type="ARBA" id="ARBA00004377"/>
    </source>
</evidence>
<feature type="domain" description="GspL cytoplasmic actin-ATPase-like" evidence="10">
    <location>
        <begin position="29"/>
        <end position="157"/>
    </location>
</feature>
<proteinExistence type="inferred from homology"/>
<gene>
    <name evidence="12" type="ORF">IP91_03935</name>
</gene>
<protein>
    <submittedName>
        <fullName evidence="12">General secretion pathway protein L</fullName>
    </submittedName>
</protein>
<dbReference type="AlphaFoldDB" id="A0A562R3G2"/>
<accession>A0A562R3G2</accession>
<evidence type="ECO:0000256" key="4">
    <source>
        <dbReference type="ARBA" id="ARBA00022475"/>
    </source>
</evidence>
<dbReference type="Proteomes" id="UP000318431">
    <property type="component" value="Unassembled WGS sequence"/>
</dbReference>
<keyword evidence="4" id="KW-1003">Cell membrane</keyword>
<evidence type="ECO:0000256" key="3">
    <source>
        <dbReference type="ARBA" id="ARBA00022448"/>
    </source>
</evidence>
<evidence type="ECO:0000256" key="5">
    <source>
        <dbReference type="ARBA" id="ARBA00022519"/>
    </source>
</evidence>
<evidence type="ECO:0000259" key="10">
    <source>
        <dbReference type="Pfam" id="PF05134"/>
    </source>
</evidence>
<dbReference type="Pfam" id="PF05134">
    <property type="entry name" value="T2SSL"/>
    <property type="match status" value="1"/>
</dbReference>
<dbReference type="GO" id="GO:0009276">
    <property type="term" value="C:Gram-negative-bacterium-type cell wall"/>
    <property type="evidence" value="ECO:0007669"/>
    <property type="project" value="InterPro"/>
</dbReference>
<comment type="subcellular location">
    <subcellularLocation>
        <location evidence="1">Cell inner membrane</location>
        <topology evidence="1">Single-pass membrane protein</topology>
    </subcellularLocation>
</comment>
<keyword evidence="6" id="KW-0812">Transmembrane</keyword>
<reference evidence="12 13" key="1">
    <citation type="journal article" date="2015" name="Stand. Genomic Sci.">
        <title>Genomic Encyclopedia of Bacterial and Archaeal Type Strains, Phase III: the genomes of soil and plant-associated and newly described type strains.</title>
        <authorList>
            <person name="Whitman W.B."/>
            <person name="Woyke T."/>
            <person name="Klenk H.P."/>
            <person name="Zhou Y."/>
            <person name="Lilburn T.G."/>
            <person name="Beck B.J."/>
            <person name="De Vos P."/>
            <person name="Vandamme P."/>
            <person name="Eisen J.A."/>
            <person name="Garrity G."/>
            <person name="Hugenholtz P."/>
            <person name="Kyrpides N.C."/>
        </authorList>
    </citation>
    <scope>NUCLEOTIDE SEQUENCE [LARGE SCALE GENOMIC DNA]</scope>
    <source>
        <strain evidence="12 13">CGMCC 1.10822</strain>
    </source>
</reference>
<evidence type="ECO:0000256" key="8">
    <source>
        <dbReference type="ARBA" id="ARBA00022989"/>
    </source>
</evidence>
<dbReference type="PIRSF" id="PIRSF015761">
    <property type="entry name" value="Protein_L"/>
    <property type="match status" value="1"/>
</dbReference>
<name>A0A562R3G2_9BURK</name>
<dbReference type="RefSeq" id="WP_145651034.1">
    <property type="nucleotide sequence ID" value="NZ_VLLB01000007.1"/>
</dbReference>
<dbReference type="InterPro" id="IPR025691">
    <property type="entry name" value="GspL_pp_dom"/>
</dbReference>
<dbReference type="OrthoDB" id="8557903at2"/>
<keyword evidence="5" id="KW-0997">Cell inner membrane</keyword>
<keyword evidence="7" id="KW-0653">Protein transport</keyword>
<dbReference type="InterPro" id="IPR024230">
    <property type="entry name" value="GspL_cyto_dom"/>
</dbReference>
<evidence type="ECO:0000256" key="6">
    <source>
        <dbReference type="ARBA" id="ARBA00022692"/>
    </source>
</evidence>